<accession>A0A1W2G5T8</accession>
<proteinExistence type="predicted"/>
<keyword evidence="1" id="KW-0812">Transmembrane</keyword>
<dbReference type="OrthoDB" id="9810918at2"/>
<evidence type="ECO:0000313" key="3">
    <source>
        <dbReference type="Proteomes" id="UP000192472"/>
    </source>
</evidence>
<keyword evidence="3" id="KW-1185">Reference proteome</keyword>
<dbReference type="RefSeq" id="WP_084370387.1">
    <property type="nucleotide sequence ID" value="NZ_FWYF01000001.1"/>
</dbReference>
<feature type="transmembrane region" description="Helical" evidence="1">
    <location>
        <begin position="95"/>
        <end position="118"/>
    </location>
</feature>
<sequence>MDNNFDIFVDHWHQVVVIWSQILLGCSVLILMYYFIVLNMKRSLVEQYNFISTNEIKYLWYAGMSLSLTFAFFLNSSIVRVHVTRTEFILGVKTFVSLIIGLLFASAIKTYLNVYYPFRLEKRLNKLRFRSRISPKTGVEMRLLTEKEEDVHLTKEMIEHENIRAYEYDVWLDETNGEKIIEKYEVNRHLIICNECNYRTARDIKEEVVKEPSETEQGEMMKHYECSYCGHRQQKKSPIAALSTN</sequence>
<feature type="transmembrane region" description="Helical" evidence="1">
    <location>
        <begin position="58"/>
        <end position="83"/>
    </location>
</feature>
<dbReference type="AlphaFoldDB" id="A0A1W2G5T8"/>
<keyword evidence="1" id="KW-1133">Transmembrane helix</keyword>
<reference evidence="2 3" key="1">
    <citation type="submission" date="2017-04" db="EMBL/GenBank/DDBJ databases">
        <authorList>
            <person name="Afonso C.L."/>
            <person name="Miller P.J."/>
            <person name="Scott M.A."/>
            <person name="Spackman E."/>
            <person name="Goraichik I."/>
            <person name="Dimitrov K.M."/>
            <person name="Suarez D.L."/>
            <person name="Swayne D.E."/>
        </authorList>
    </citation>
    <scope>NUCLEOTIDE SEQUENCE [LARGE SCALE GENOMIC DNA]</scope>
    <source>
        <strain evidence="2 3">DSM 26133</strain>
    </source>
</reference>
<dbReference type="Proteomes" id="UP000192472">
    <property type="component" value="Unassembled WGS sequence"/>
</dbReference>
<name>A0A1W2G5T8_REIFA</name>
<gene>
    <name evidence="2" type="ORF">SAMN04488029_0019</name>
</gene>
<evidence type="ECO:0000256" key="1">
    <source>
        <dbReference type="SAM" id="Phobius"/>
    </source>
</evidence>
<dbReference type="STRING" id="692418.SAMN04488029_0019"/>
<keyword evidence="1" id="KW-0472">Membrane</keyword>
<feature type="transmembrane region" description="Helical" evidence="1">
    <location>
        <begin position="12"/>
        <end position="37"/>
    </location>
</feature>
<evidence type="ECO:0000313" key="2">
    <source>
        <dbReference type="EMBL" id="SMD31656.1"/>
    </source>
</evidence>
<dbReference type="EMBL" id="FWYF01000001">
    <property type="protein sequence ID" value="SMD31656.1"/>
    <property type="molecule type" value="Genomic_DNA"/>
</dbReference>
<organism evidence="2 3">
    <name type="scientific">Reichenbachiella faecimaris</name>
    <dbReference type="NCBI Taxonomy" id="692418"/>
    <lineage>
        <taxon>Bacteria</taxon>
        <taxon>Pseudomonadati</taxon>
        <taxon>Bacteroidota</taxon>
        <taxon>Cytophagia</taxon>
        <taxon>Cytophagales</taxon>
        <taxon>Reichenbachiellaceae</taxon>
        <taxon>Reichenbachiella</taxon>
    </lineage>
</organism>
<protein>
    <submittedName>
        <fullName evidence="2">Uncharacterized protein</fullName>
    </submittedName>
</protein>